<evidence type="ECO:0000313" key="5">
    <source>
        <dbReference type="Proteomes" id="UP001604277"/>
    </source>
</evidence>
<dbReference type="SUPFAM" id="SSF102198">
    <property type="entry name" value="Putative cyclase"/>
    <property type="match status" value="1"/>
</dbReference>
<comment type="similarity">
    <text evidence="2">Belongs to the Cyclase 1 superfamily.</text>
</comment>
<keyword evidence="3" id="KW-0964">Secreted</keyword>
<comment type="caution">
    <text evidence="4">The sequence shown here is derived from an EMBL/GenBank/DDBJ whole genome shotgun (WGS) entry which is preliminary data.</text>
</comment>
<evidence type="ECO:0000256" key="3">
    <source>
        <dbReference type="ARBA" id="ARBA00022530"/>
    </source>
</evidence>
<name>A0ABD1QM26_9LAMI</name>
<evidence type="ECO:0000313" key="4">
    <source>
        <dbReference type="EMBL" id="KAL2477288.1"/>
    </source>
</evidence>
<comment type="subcellular location">
    <subcellularLocation>
        <location evidence="1">Secreted</location>
        <location evidence="1">Extracellular space</location>
        <location evidence="1">Extracellular matrix</location>
    </subcellularLocation>
</comment>
<dbReference type="Gene3D" id="3.50.30.50">
    <property type="entry name" value="Putative cyclase"/>
    <property type="match status" value="1"/>
</dbReference>
<dbReference type="Proteomes" id="UP001604277">
    <property type="component" value="Unassembled WGS sequence"/>
</dbReference>
<dbReference type="EMBL" id="JBFOLJ010000014">
    <property type="protein sequence ID" value="KAL2477288.1"/>
    <property type="molecule type" value="Genomic_DNA"/>
</dbReference>
<dbReference type="Pfam" id="PF04199">
    <property type="entry name" value="Cyclase"/>
    <property type="match status" value="1"/>
</dbReference>
<dbReference type="InterPro" id="IPR037175">
    <property type="entry name" value="KFase_sf"/>
</dbReference>
<dbReference type="PANTHER" id="PTHR31118:SF12">
    <property type="entry name" value="CYCLASE-LIKE PROTEIN 2"/>
    <property type="match status" value="1"/>
</dbReference>
<sequence length="132" mass="14630">MDAPRNKNLTAEVLQSMNIPRGVKRVLFRTENTHRGLMHQKAFAMDYVGLETDGAEWLVANTDIKLVGMDYLSVAIESDAPQVHRVLLAKGDLIPVEGLLLDDLDPGFYMLHCSPLRIPGADGSPTRCILMQ</sequence>
<proteinExistence type="inferred from homology"/>
<dbReference type="PANTHER" id="PTHR31118">
    <property type="entry name" value="CYCLASE-LIKE PROTEIN 2"/>
    <property type="match status" value="1"/>
</dbReference>
<dbReference type="InterPro" id="IPR007325">
    <property type="entry name" value="KFase/CYL"/>
</dbReference>
<evidence type="ECO:0000256" key="1">
    <source>
        <dbReference type="ARBA" id="ARBA00004498"/>
    </source>
</evidence>
<accession>A0ABD1QM26</accession>
<protein>
    <submittedName>
        <fullName evidence="4">Cyclase family protein</fullName>
    </submittedName>
</protein>
<keyword evidence="3" id="KW-0272">Extracellular matrix</keyword>
<organism evidence="4 5">
    <name type="scientific">Forsythia ovata</name>
    <dbReference type="NCBI Taxonomy" id="205694"/>
    <lineage>
        <taxon>Eukaryota</taxon>
        <taxon>Viridiplantae</taxon>
        <taxon>Streptophyta</taxon>
        <taxon>Embryophyta</taxon>
        <taxon>Tracheophyta</taxon>
        <taxon>Spermatophyta</taxon>
        <taxon>Magnoliopsida</taxon>
        <taxon>eudicotyledons</taxon>
        <taxon>Gunneridae</taxon>
        <taxon>Pentapetalae</taxon>
        <taxon>asterids</taxon>
        <taxon>lamiids</taxon>
        <taxon>Lamiales</taxon>
        <taxon>Oleaceae</taxon>
        <taxon>Forsythieae</taxon>
        <taxon>Forsythia</taxon>
    </lineage>
</organism>
<evidence type="ECO:0000256" key="2">
    <source>
        <dbReference type="ARBA" id="ARBA00007865"/>
    </source>
</evidence>
<gene>
    <name evidence="4" type="ORF">Fot_46302</name>
</gene>
<keyword evidence="5" id="KW-1185">Reference proteome</keyword>
<reference evidence="5" key="1">
    <citation type="submission" date="2024-07" db="EMBL/GenBank/DDBJ databases">
        <title>Two chromosome-level genome assemblies of Korean endemic species Abeliophyllum distichum and Forsythia ovata (Oleaceae).</title>
        <authorList>
            <person name="Jang H."/>
        </authorList>
    </citation>
    <scope>NUCLEOTIDE SEQUENCE [LARGE SCALE GENOMIC DNA]</scope>
</reference>
<dbReference type="AlphaFoldDB" id="A0ABD1QM26"/>